<protein>
    <submittedName>
        <fullName evidence="1">Type I neck protein</fullName>
    </submittedName>
</protein>
<evidence type="ECO:0000313" key="1">
    <source>
        <dbReference type="EMBL" id="DAD87615.1"/>
    </source>
</evidence>
<accession>A0A8S5MZR1</accession>
<organism evidence="1">
    <name type="scientific">Siphoviridae sp. ctoMB99</name>
    <dbReference type="NCBI Taxonomy" id="2826459"/>
    <lineage>
        <taxon>Viruses</taxon>
        <taxon>Duplodnaviria</taxon>
        <taxon>Heunggongvirae</taxon>
        <taxon>Uroviricota</taxon>
        <taxon>Caudoviricetes</taxon>
    </lineage>
</organism>
<reference evidence="1" key="1">
    <citation type="journal article" date="2021" name="Proc. Natl. Acad. Sci. U.S.A.">
        <title>A Catalog of Tens of Thousands of Viruses from Human Metagenomes Reveals Hidden Associations with Chronic Diseases.</title>
        <authorList>
            <person name="Tisza M.J."/>
            <person name="Buck C.B."/>
        </authorList>
    </citation>
    <scope>NUCLEOTIDE SEQUENCE</scope>
    <source>
        <strain evidence="1">CtoMB99</strain>
    </source>
</reference>
<sequence length="146" mass="16395">MKNDAEIFAEKLENAIHRAMQSTVADEVKLAIMESVQENVYDKYEPTQYKRRGVNGGLADPNMMDQTYDAGTMTLEIRSSGKGAHGRKDVAEIVESGQGYTWKKSEIAQHPFPRPFHRPAEERLAQGNEIDNAIKAELLKAGFDVR</sequence>
<dbReference type="EMBL" id="BK015023">
    <property type="protein sequence ID" value="DAD87615.1"/>
    <property type="molecule type" value="Genomic_DNA"/>
</dbReference>
<name>A0A8S5MZR1_9CAUD</name>
<proteinExistence type="predicted"/>